<accession>A0A940N072</accession>
<comment type="caution">
    <text evidence="2">The sequence shown here is derived from an EMBL/GenBank/DDBJ whole genome shotgun (WGS) entry which is preliminary data.</text>
</comment>
<dbReference type="EMBL" id="JAGIZA010000004">
    <property type="protein sequence ID" value="MBP0492875.1"/>
    <property type="molecule type" value="Genomic_DNA"/>
</dbReference>
<reference evidence="2" key="1">
    <citation type="submission" date="2021-03" db="EMBL/GenBank/DDBJ databases">
        <authorList>
            <person name="So Y."/>
        </authorList>
    </citation>
    <scope>NUCLEOTIDE SEQUENCE</scope>
    <source>
        <strain evidence="2">SG15</strain>
    </source>
</reference>
<dbReference type="RefSeq" id="WP_209372746.1">
    <property type="nucleotide sequence ID" value="NZ_JAGIZA010000004.1"/>
</dbReference>
<dbReference type="AlphaFoldDB" id="A0A940N072"/>
<dbReference type="Proteomes" id="UP000677537">
    <property type="component" value="Unassembled WGS sequence"/>
</dbReference>
<protein>
    <submittedName>
        <fullName evidence="2">Uncharacterized protein</fullName>
    </submittedName>
</protein>
<gene>
    <name evidence="2" type="ORF">J5Y10_08800</name>
</gene>
<organism evidence="2 3">
    <name type="scientific">Roseomonas indoligenes</name>
    <dbReference type="NCBI Taxonomy" id="2820811"/>
    <lineage>
        <taxon>Bacteria</taxon>
        <taxon>Pseudomonadati</taxon>
        <taxon>Pseudomonadota</taxon>
        <taxon>Alphaproteobacteria</taxon>
        <taxon>Acetobacterales</taxon>
        <taxon>Roseomonadaceae</taxon>
        <taxon>Roseomonas</taxon>
    </lineage>
</organism>
<name>A0A940N072_9PROT</name>
<feature type="coiled-coil region" evidence="1">
    <location>
        <begin position="78"/>
        <end position="105"/>
    </location>
</feature>
<evidence type="ECO:0000313" key="3">
    <source>
        <dbReference type="Proteomes" id="UP000677537"/>
    </source>
</evidence>
<keyword evidence="3" id="KW-1185">Reference proteome</keyword>
<proteinExistence type="predicted"/>
<keyword evidence="1" id="KW-0175">Coiled coil</keyword>
<evidence type="ECO:0000313" key="2">
    <source>
        <dbReference type="EMBL" id="MBP0492875.1"/>
    </source>
</evidence>
<evidence type="ECO:0000256" key="1">
    <source>
        <dbReference type="SAM" id="Coils"/>
    </source>
</evidence>
<sequence length="179" mass="19698">MSGPPHRATVRDRVTEIFRAGMPQVEGRVFRARTWSLQEGDFPALLVYGWQEELKRLGGTSAQSRFQASWILGVEVRVRDRSRDAEEVEAELEELTGLARDLVLTNAGLVIGPARVIERVEGVKTTLGIDTRSSELALGRGLLAFEFIWPETFNVEQPDSGCCVGPDVALRPVLAPSAP</sequence>